<keyword evidence="1" id="KW-0805">Transcription regulation</keyword>
<evidence type="ECO:0000313" key="6">
    <source>
        <dbReference type="Proteomes" id="UP001333710"/>
    </source>
</evidence>
<dbReference type="Pfam" id="PF00196">
    <property type="entry name" value="GerE"/>
    <property type="match status" value="1"/>
</dbReference>
<dbReference type="AlphaFoldDB" id="A0AA48HT71"/>
<dbReference type="PRINTS" id="PR00038">
    <property type="entry name" value="HTHLUXR"/>
</dbReference>
<accession>A0AA48HT71</accession>
<evidence type="ECO:0000259" key="4">
    <source>
        <dbReference type="PROSITE" id="PS50043"/>
    </source>
</evidence>
<name>A0AA48HT71_9ALTE</name>
<dbReference type="SUPFAM" id="SSF46894">
    <property type="entry name" value="C-terminal effector domain of the bipartite response regulators"/>
    <property type="match status" value="1"/>
</dbReference>
<evidence type="ECO:0000256" key="2">
    <source>
        <dbReference type="ARBA" id="ARBA00023125"/>
    </source>
</evidence>
<dbReference type="InterPro" id="IPR016032">
    <property type="entry name" value="Sig_transdc_resp-reg_C-effctor"/>
</dbReference>
<keyword evidence="2" id="KW-0238">DNA-binding</keyword>
<dbReference type="KEGG" id="pmaw:MACH26_09040"/>
<dbReference type="SMART" id="SM00421">
    <property type="entry name" value="HTH_LUXR"/>
    <property type="match status" value="1"/>
</dbReference>
<feature type="domain" description="HTH luxR-type" evidence="4">
    <location>
        <begin position="9"/>
        <end position="74"/>
    </location>
</feature>
<dbReference type="RefSeq" id="WP_338291350.1">
    <property type="nucleotide sequence ID" value="NZ_AP027272.1"/>
</dbReference>
<evidence type="ECO:0000256" key="3">
    <source>
        <dbReference type="ARBA" id="ARBA00023163"/>
    </source>
</evidence>
<proteinExistence type="predicted"/>
<dbReference type="GO" id="GO:0006355">
    <property type="term" value="P:regulation of DNA-templated transcription"/>
    <property type="evidence" value="ECO:0007669"/>
    <property type="project" value="InterPro"/>
</dbReference>
<keyword evidence="3" id="KW-0804">Transcription</keyword>
<dbReference type="Gene3D" id="1.10.10.10">
    <property type="entry name" value="Winged helix-like DNA-binding domain superfamily/Winged helix DNA-binding domain"/>
    <property type="match status" value="1"/>
</dbReference>
<dbReference type="PANTHER" id="PTHR44688:SF16">
    <property type="entry name" value="DNA-BINDING TRANSCRIPTIONAL ACTIVATOR DEVR_DOSR"/>
    <property type="match status" value="1"/>
</dbReference>
<dbReference type="PROSITE" id="PS50043">
    <property type="entry name" value="HTH_LUXR_2"/>
    <property type="match status" value="1"/>
</dbReference>
<dbReference type="CDD" id="cd06170">
    <property type="entry name" value="LuxR_C_like"/>
    <property type="match status" value="1"/>
</dbReference>
<dbReference type="PANTHER" id="PTHR44688">
    <property type="entry name" value="DNA-BINDING TRANSCRIPTIONAL ACTIVATOR DEVR_DOSR"/>
    <property type="match status" value="1"/>
</dbReference>
<sequence length="83" mass="9336">MSTVNDNSTEKCVSALSKREHQVMEYVVMGLSNKLIARELFLTERTIKFHCSNIYRKLCIKNRASLALFAKQSGLITGAERAA</sequence>
<evidence type="ECO:0000313" key="5">
    <source>
        <dbReference type="EMBL" id="BDX05383.1"/>
    </source>
</evidence>
<dbReference type="InterPro" id="IPR036388">
    <property type="entry name" value="WH-like_DNA-bd_sf"/>
</dbReference>
<protein>
    <recommendedName>
        <fullName evidence="4">HTH luxR-type domain-containing protein</fullName>
    </recommendedName>
</protein>
<gene>
    <name evidence="5" type="ORF">MACH26_09040</name>
</gene>
<keyword evidence="6" id="KW-1185">Reference proteome</keyword>
<evidence type="ECO:0000256" key="1">
    <source>
        <dbReference type="ARBA" id="ARBA00023015"/>
    </source>
</evidence>
<dbReference type="Proteomes" id="UP001333710">
    <property type="component" value="Chromosome"/>
</dbReference>
<reference evidence="5" key="1">
    <citation type="submission" date="2023-01" db="EMBL/GenBank/DDBJ databases">
        <title>Complete genome sequence of Planctobacterium marinum strain Dej080120_11.</title>
        <authorList>
            <person name="Ueki S."/>
            <person name="Maruyama F."/>
        </authorList>
    </citation>
    <scope>NUCLEOTIDE SEQUENCE</scope>
    <source>
        <strain evidence="5">Dej080120_11</strain>
    </source>
</reference>
<organism evidence="5 6">
    <name type="scientific">Planctobacterium marinum</name>
    <dbReference type="NCBI Taxonomy" id="1631968"/>
    <lineage>
        <taxon>Bacteria</taxon>
        <taxon>Pseudomonadati</taxon>
        <taxon>Pseudomonadota</taxon>
        <taxon>Gammaproteobacteria</taxon>
        <taxon>Alteromonadales</taxon>
        <taxon>Alteromonadaceae</taxon>
        <taxon>Planctobacterium</taxon>
    </lineage>
</organism>
<dbReference type="EMBL" id="AP027272">
    <property type="protein sequence ID" value="BDX05383.1"/>
    <property type="molecule type" value="Genomic_DNA"/>
</dbReference>
<dbReference type="PROSITE" id="PS00622">
    <property type="entry name" value="HTH_LUXR_1"/>
    <property type="match status" value="1"/>
</dbReference>
<dbReference type="InterPro" id="IPR000792">
    <property type="entry name" value="Tscrpt_reg_LuxR_C"/>
</dbReference>
<dbReference type="GO" id="GO:0003677">
    <property type="term" value="F:DNA binding"/>
    <property type="evidence" value="ECO:0007669"/>
    <property type="project" value="UniProtKB-KW"/>
</dbReference>